<name>A0A218XYG9_PUNGR</name>
<evidence type="ECO:0000313" key="3">
    <source>
        <dbReference type="EMBL" id="OWM89541.1"/>
    </source>
</evidence>
<dbReference type="GO" id="GO:0005958">
    <property type="term" value="C:DNA-dependent protein kinase-DNA ligase 4 complex"/>
    <property type="evidence" value="ECO:0007669"/>
    <property type="project" value="TreeGrafter"/>
</dbReference>
<dbReference type="SUPFAM" id="SSF58022">
    <property type="entry name" value="XRCC4, C-terminal oligomerization domain"/>
    <property type="match status" value="1"/>
</dbReference>
<feature type="compositionally biased region" description="Polar residues" evidence="1">
    <location>
        <begin position="231"/>
        <end position="244"/>
    </location>
</feature>
<comment type="caution">
    <text evidence="3">The sequence shown here is derived from an EMBL/GenBank/DDBJ whole genome shotgun (WGS) entry which is preliminary data.</text>
</comment>
<dbReference type="GO" id="GO:0006303">
    <property type="term" value="P:double-strand break repair via nonhomologous end joining"/>
    <property type="evidence" value="ECO:0007669"/>
    <property type="project" value="TreeGrafter"/>
</dbReference>
<evidence type="ECO:0000256" key="1">
    <source>
        <dbReference type="SAM" id="MobiDB-lite"/>
    </source>
</evidence>
<organism evidence="3 4">
    <name type="scientific">Punica granatum</name>
    <name type="common">Pomegranate</name>
    <dbReference type="NCBI Taxonomy" id="22663"/>
    <lineage>
        <taxon>Eukaryota</taxon>
        <taxon>Viridiplantae</taxon>
        <taxon>Streptophyta</taxon>
        <taxon>Embryophyta</taxon>
        <taxon>Tracheophyta</taxon>
        <taxon>Spermatophyta</taxon>
        <taxon>Magnoliopsida</taxon>
        <taxon>eudicotyledons</taxon>
        <taxon>Gunneridae</taxon>
        <taxon>Pentapetalae</taxon>
        <taxon>rosids</taxon>
        <taxon>malvids</taxon>
        <taxon>Myrtales</taxon>
        <taxon>Lythraceae</taxon>
        <taxon>Punica</taxon>
    </lineage>
</organism>
<evidence type="ECO:0000259" key="2">
    <source>
        <dbReference type="Pfam" id="PF21924"/>
    </source>
</evidence>
<dbReference type="InterPro" id="IPR053962">
    <property type="entry name" value="XRCC4_CC"/>
</dbReference>
<dbReference type="GO" id="GO:0010165">
    <property type="term" value="P:response to X-ray"/>
    <property type="evidence" value="ECO:0007669"/>
    <property type="project" value="TreeGrafter"/>
</dbReference>
<feature type="compositionally biased region" description="Basic and acidic residues" evidence="1">
    <location>
        <begin position="211"/>
        <end position="224"/>
    </location>
</feature>
<dbReference type="GO" id="GO:0032807">
    <property type="term" value="C:DNA ligase IV complex"/>
    <property type="evidence" value="ECO:0007669"/>
    <property type="project" value="TreeGrafter"/>
</dbReference>
<accession>A0A218XYG9</accession>
<dbReference type="Pfam" id="PF21924">
    <property type="entry name" value="XRCC4_CC"/>
    <property type="match status" value="1"/>
</dbReference>
<dbReference type="EMBL" id="MTKT01000666">
    <property type="protein sequence ID" value="OWM89541.1"/>
    <property type="molecule type" value="Genomic_DNA"/>
</dbReference>
<dbReference type="AlphaFoldDB" id="A0A218XYG9"/>
<dbReference type="InterPro" id="IPR014751">
    <property type="entry name" value="XRCC4-like_C"/>
</dbReference>
<feature type="compositionally biased region" description="Basic residues" evidence="1">
    <location>
        <begin position="251"/>
        <end position="260"/>
    </location>
</feature>
<sequence>MNHKLTAADAISKLIALSGTAFWWVWATYCSSGPKTSGRLNLCVTAFSLARFHNSSRRRRAIDGLDVRISWCDLVIQLGRAYHEMTLPFICLIYRVSQLSWTFEREGTKLEWRWKCQPSPNPKQTNSGILNFLMDANIRLSEEVVRKTKSFERLEVEIEKCLAQSESFSNEKTEFESAVYARFLSVLNSKKGKLRELGEQLVKAGVNGGKSPEEDKESTKKTDPFDEGSYNEVTTEKSGTGTSEDVQKGKSCSRKRIALK</sequence>
<gene>
    <name evidence="3" type="ORF">CDL15_Pgr024289</name>
</gene>
<dbReference type="PANTHER" id="PTHR28559:SF1">
    <property type="entry name" value="DNA REPAIR PROTEIN XRCC4"/>
    <property type="match status" value="1"/>
</dbReference>
<dbReference type="InterPro" id="IPR010585">
    <property type="entry name" value="DNA_repair_prot_XRCC4"/>
</dbReference>
<dbReference type="Proteomes" id="UP000197138">
    <property type="component" value="Unassembled WGS sequence"/>
</dbReference>
<proteinExistence type="predicted"/>
<feature type="region of interest" description="Disordered" evidence="1">
    <location>
        <begin position="205"/>
        <end position="260"/>
    </location>
</feature>
<reference evidence="4" key="1">
    <citation type="journal article" date="2017" name="Plant J.">
        <title>The pomegranate (Punica granatum L.) genome and the genomics of punicalagin biosynthesis.</title>
        <authorList>
            <person name="Qin G."/>
            <person name="Xu C."/>
            <person name="Ming R."/>
            <person name="Tang H."/>
            <person name="Guyot R."/>
            <person name="Kramer E.M."/>
            <person name="Hu Y."/>
            <person name="Yi X."/>
            <person name="Qi Y."/>
            <person name="Xu X."/>
            <person name="Gao Z."/>
            <person name="Pan H."/>
            <person name="Jian J."/>
            <person name="Tian Y."/>
            <person name="Yue Z."/>
            <person name="Xu Y."/>
        </authorList>
    </citation>
    <scope>NUCLEOTIDE SEQUENCE [LARGE SCALE GENOMIC DNA]</scope>
    <source>
        <strain evidence="4">cv. Dabenzi</strain>
    </source>
</reference>
<evidence type="ECO:0000313" key="4">
    <source>
        <dbReference type="Proteomes" id="UP000197138"/>
    </source>
</evidence>
<feature type="domain" description="XRCC4 coiled-coil" evidence="2">
    <location>
        <begin position="128"/>
        <end position="197"/>
    </location>
</feature>
<dbReference type="GO" id="GO:0006310">
    <property type="term" value="P:DNA recombination"/>
    <property type="evidence" value="ECO:0007669"/>
    <property type="project" value="InterPro"/>
</dbReference>
<protein>
    <recommendedName>
        <fullName evidence="2">XRCC4 coiled-coil domain-containing protein</fullName>
    </recommendedName>
</protein>
<dbReference type="GO" id="GO:0003677">
    <property type="term" value="F:DNA binding"/>
    <property type="evidence" value="ECO:0007669"/>
    <property type="project" value="InterPro"/>
</dbReference>
<dbReference type="Gene3D" id="1.20.5.370">
    <property type="match status" value="1"/>
</dbReference>
<dbReference type="PANTHER" id="PTHR28559">
    <property type="entry name" value="DNA REPAIR PROTEIN XRCC4"/>
    <property type="match status" value="1"/>
</dbReference>